<dbReference type="PROSITE" id="PS50126">
    <property type="entry name" value="S1"/>
    <property type="match status" value="1"/>
</dbReference>
<gene>
    <name evidence="3" type="ORF">METZ01_LOCUS73870</name>
</gene>
<dbReference type="InterPro" id="IPR003029">
    <property type="entry name" value="S1_domain"/>
</dbReference>
<dbReference type="SMART" id="SM00316">
    <property type="entry name" value="S1"/>
    <property type="match status" value="1"/>
</dbReference>
<dbReference type="GO" id="GO:0004540">
    <property type="term" value="F:RNA nuclease activity"/>
    <property type="evidence" value="ECO:0007669"/>
    <property type="project" value="InterPro"/>
</dbReference>
<evidence type="ECO:0000259" key="2">
    <source>
        <dbReference type="PROSITE" id="PS50126"/>
    </source>
</evidence>
<dbReference type="GO" id="GO:0005737">
    <property type="term" value="C:cytoplasm"/>
    <property type="evidence" value="ECO:0007669"/>
    <property type="project" value="TreeGrafter"/>
</dbReference>
<dbReference type="PANTHER" id="PTHR30001:SF0">
    <property type="entry name" value="RIBONUCLEASE G"/>
    <property type="match status" value="1"/>
</dbReference>
<evidence type="ECO:0000256" key="1">
    <source>
        <dbReference type="SAM" id="MobiDB-lite"/>
    </source>
</evidence>
<sequence>MARKEIITNSGKDETRLAILEDGQLTEVVLERAQARGLVGNIYKGRVSRVLPGMQSAFVDIGLERDGFLYVSDVLADIEQFSSWMESDEEEDPHKPGKRRSRRAREQQRIEDLLKKGDEILVQISKAPLGTKGARITTNVSLPGRFLVYMPTVDQ</sequence>
<organism evidence="3">
    <name type="scientific">marine metagenome</name>
    <dbReference type="NCBI Taxonomy" id="408172"/>
    <lineage>
        <taxon>unclassified sequences</taxon>
        <taxon>metagenomes</taxon>
        <taxon>ecological metagenomes</taxon>
    </lineage>
</organism>
<dbReference type="GO" id="GO:0003723">
    <property type="term" value="F:RNA binding"/>
    <property type="evidence" value="ECO:0007669"/>
    <property type="project" value="InterPro"/>
</dbReference>
<dbReference type="Gene3D" id="2.40.50.140">
    <property type="entry name" value="Nucleic acid-binding proteins"/>
    <property type="match status" value="1"/>
</dbReference>
<dbReference type="PANTHER" id="PTHR30001">
    <property type="entry name" value="RIBONUCLEASE"/>
    <property type="match status" value="1"/>
</dbReference>
<dbReference type="AlphaFoldDB" id="A0A381TYA6"/>
<dbReference type="CDD" id="cd04453">
    <property type="entry name" value="S1_RNase_E"/>
    <property type="match status" value="1"/>
</dbReference>
<dbReference type="InterPro" id="IPR004659">
    <property type="entry name" value="RNase_E/G"/>
</dbReference>
<dbReference type="EMBL" id="UINC01005388">
    <property type="protein sequence ID" value="SVA21016.1"/>
    <property type="molecule type" value="Genomic_DNA"/>
</dbReference>
<dbReference type="Pfam" id="PF00575">
    <property type="entry name" value="S1"/>
    <property type="match status" value="1"/>
</dbReference>
<name>A0A381TYA6_9ZZZZ</name>
<feature type="region of interest" description="Disordered" evidence="1">
    <location>
        <begin position="85"/>
        <end position="107"/>
    </location>
</feature>
<feature type="non-terminal residue" evidence="3">
    <location>
        <position position="155"/>
    </location>
</feature>
<proteinExistence type="predicted"/>
<dbReference type="InterPro" id="IPR012340">
    <property type="entry name" value="NA-bd_OB-fold"/>
</dbReference>
<reference evidence="3" key="1">
    <citation type="submission" date="2018-05" db="EMBL/GenBank/DDBJ databases">
        <authorList>
            <person name="Lanie J.A."/>
            <person name="Ng W.-L."/>
            <person name="Kazmierczak K.M."/>
            <person name="Andrzejewski T.M."/>
            <person name="Davidsen T.M."/>
            <person name="Wayne K.J."/>
            <person name="Tettelin H."/>
            <person name="Glass J.I."/>
            <person name="Rusch D."/>
            <person name="Podicherti R."/>
            <person name="Tsui H.-C.T."/>
            <person name="Winkler M.E."/>
        </authorList>
    </citation>
    <scope>NUCLEOTIDE SEQUENCE</scope>
</reference>
<evidence type="ECO:0000313" key="3">
    <source>
        <dbReference type="EMBL" id="SVA21016.1"/>
    </source>
</evidence>
<protein>
    <recommendedName>
        <fullName evidence="2">S1 motif domain-containing protein</fullName>
    </recommendedName>
</protein>
<accession>A0A381TYA6</accession>
<dbReference type="GO" id="GO:0006364">
    <property type="term" value="P:rRNA processing"/>
    <property type="evidence" value="ECO:0007669"/>
    <property type="project" value="TreeGrafter"/>
</dbReference>
<dbReference type="SUPFAM" id="SSF50249">
    <property type="entry name" value="Nucleic acid-binding proteins"/>
    <property type="match status" value="1"/>
</dbReference>
<feature type="domain" description="S1 motif" evidence="2">
    <location>
        <begin position="40"/>
        <end position="145"/>
    </location>
</feature>